<dbReference type="Proteomes" id="UP000632766">
    <property type="component" value="Unassembled WGS sequence"/>
</dbReference>
<keyword evidence="2" id="KW-1185">Reference proteome</keyword>
<organism evidence="1 2">
    <name type="scientific">Amazonocrinis nigriterrae CENA67</name>
    <dbReference type="NCBI Taxonomy" id="2794033"/>
    <lineage>
        <taxon>Bacteria</taxon>
        <taxon>Bacillati</taxon>
        <taxon>Cyanobacteriota</taxon>
        <taxon>Cyanophyceae</taxon>
        <taxon>Nostocales</taxon>
        <taxon>Nostocaceae</taxon>
        <taxon>Amazonocrinis</taxon>
        <taxon>Amazonocrinis nigriterrae</taxon>
    </lineage>
</organism>
<accession>A0A8J7L6H5</accession>
<name>A0A8J7L6H5_9NOST</name>
<evidence type="ECO:0000313" key="1">
    <source>
        <dbReference type="EMBL" id="MBH8561308.1"/>
    </source>
</evidence>
<comment type="caution">
    <text evidence="1">The sequence shown here is derived from an EMBL/GenBank/DDBJ whole genome shotgun (WGS) entry which is preliminary data.</text>
</comment>
<evidence type="ECO:0000313" key="2">
    <source>
        <dbReference type="Proteomes" id="UP000632766"/>
    </source>
</evidence>
<reference evidence="1 2" key="1">
    <citation type="journal article" date="2021" name="Int. J. Syst. Evol. Microbiol.">
        <title>Amazonocrinis nigriterrae gen. nov., sp. nov., Atlanticothrix silvestris gen. nov., sp. nov. and Dendronalium phyllosphericum gen. nov., sp. nov., nostocacean cyanobacteria from Brazilian environments.</title>
        <authorList>
            <person name="Alvarenga D.O."/>
            <person name="Andreote A.P.D."/>
            <person name="Branco L.H.Z."/>
            <person name="Delbaje E."/>
            <person name="Cruz R.B."/>
            <person name="Varani A.M."/>
            <person name="Fiore M.F."/>
        </authorList>
    </citation>
    <scope>NUCLEOTIDE SEQUENCE [LARGE SCALE GENOMIC DNA]</scope>
    <source>
        <strain evidence="1 2">CENA67</strain>
    </source>
</reference>
<dbReference type="EMBL" id="JAECZC010000004">
    <property type="protein sequence ID" value="MBH8561308.1"/>
    <property type="molecule type" value="Genomic_DNA"/>
</dbReference>
<gene>
    <name evidence="1" type="ORF">I8748_03805</name>
</gene>
<sequence>AALAVAELWSAAVGGKQETKAATINTIPAQKVLEQRIQLCMLHHLLF</sequence>
<dbReference type="AlphaFoldDB" id="A0A8J7L6H5"/>
<proteinExistence type="predicted"/>
<feature type="non-terminal residue" evidence="1">
    <location>
        <position position="1"/>
    </location>
</feature>
<protein>
    <submittedName>
        <fullName evidence="1">Uncharacterized protein</fullName>
    </submittedName>
</protein>